<dbReference type="PROSITE" id="PS50109">
    <property type="entry name" value="HIS_KIN"/>
    <property type="match status" value="1"/>
</dbReference>
<dbReference type="PRINTS" id="PR00344">
    <property type="entry name" value="BCTRLSENSOR"/>
</dbReference>
<dbReference type="Gene3D" id="1.10.287.130">
    <property type="match status" value="1"/>
</dbReference>
<comment type="subcellular location">
    <subcellularLocation>
        <location evidence="2">Cell membrane</location>
    </subcellularLocation>
</comment>
<dbReference type="SUPFAM" id="SSF55874">
    <property type="entry name" value="ATPase domain of HSP90 chaperone/DNA topoisomerase II/histidine kinase"/>
    <property type="match status" value="1"/>
</dbReference>
<reference evidence="14 15" key="1">
    <citation type="submission" date="2021-06" db="EMBL/GenBank/DDBJ databases">
        <title>Actinomycetes sequencing.</title>
        <authorList>
            <person name="Shan Q."/>
        </authorList>
    </citation>
    <scope>NUCLEOTIDE SEQUENCE [LARGE SCALE GENOMIC DNA]</scope>
    <source>
        <strain evidence="14 15">NEAU-G5</strain>
    </source>
</reference>
<organism evidence="14 15">
    <name type="scientific">Nocardia albiluteola</name>
    <dbReference type="NCBI Taxonomy" id="2842303"/>
    <lineage>
        <taxon>Bacteria</taxon>
        <taxon>Bacillati</taxon>
        <taxon>Actinomycetota</taxon>
        <taxon>Actinomycetes</taxon>
        <taxon>Mycobacteriales</taxon>
        <taxon>Nocardiaceae</taxon>
        <taxon>Nocardia</taxon>
    </lineage>
</organism>
<dbReference type="EMBL" id="JAHKNI010000009">
    <property type="protein sequence ID" value="MBU3064873.1"/>
    <property type="molecule type" value="Genomic_DNA"/>
</dbReference>
<name>A0ABS6B6P6_9NOCA</name>
<dbReference type="CDD" id="cd00082">
    <property type="entry name" value="HisKA"/>
    <property type="match status" value="1"/>
</dbReference>
<keyword evidence="7 14" id="KW-0418">Kinase</keyword>
<keyword evidence="10" id="KW-0472">Membrane</keyword>
<dbReference type="Proteomes" id="UP000733379">
    <property type="component" value="Unassembled WGS sequence"/>
</dbReference>
<evidence type="ECO:0000256" key="7">
    <source>
        <dbReference type="ARBA" id="ARBA00022777"/>
    </source>
</evidence>
<feature type="signal peptide" evidence="11">
    <location>
        <begin position="1"/>
        <end position="21"/>
    </location>
</feature>
<dbReference type="SMART" id="SM00387">
    <property type="entry name" value="HATPase_c"/>
    <property type="match status" value="1"/>
</dbReference>
<dbReference type="InterPro" id="IPR036890">
    <property type="entry name" value="HATPase_C_sf"/>
</dbReference>
<evidence type="ECO:0000256" key="8">
    <source>
        <dbReference type="ARBA" id="ARBA00022989"/>
    </source>
</evidence>
<dbReference type="SMART" id="SM00388">
    <property type="entry name" value="HisKA"/>
    <property type="match status" value="1"/>
</dbReference>
<keyword evidence="8" id="KW-1133">Transmembrane helix</keyword>
<evidence type="ECO:0000313" key="14">
    <source>
        <dbReference type="EMBL" id="MBU3064873.1"/>
    </source>
</evidence>
<evidence type="ECO:0000256" key="6">
    <source>
        <dbReference type="ARBA" id="ARBA00022692"/>
    </source>
</evidence>
<dbReference type="EC" id="2.7.13.3" evidence="3"/>
<dbReference type="Pfam" id="PF00512">
    <property type="entry name" value="HisKA"/>
    <property type="match status" value="1"/>
</dbReference>
<comment type="caution">
    <text evidence="14">The sequence shown here is derived from an EMBL/GenBank/DDBJ whole genome shotgun (WGS) entry which is preliminary data.</text>
</comment>
<sequence length="490" mass="51453">MRRRLLTILLLLAAIAVTCFAVPFAQAIATGRTRELVLERTRDADRFAAMSTSNKNKLCPQAQRFHDLYGEDLVLVDAMGRVRCNTGVHLQDRTVRTALSEAGANELPGPAIDSLRPWGPAHILVTRHWGDPEQMRGAVLLVVNTAGARADIGAGWCGILAGALIALGASTVLALRLAQWILRPLDRLSHVVSELTAALPTPRGDDRPIEDAQNGPPEIRALARSVDTLALTVADSVDAQRQLVADTAHAMRNPLAALAIRLESLEPAVRGEAEVNFQGSVREVHRLTALLDGLLALAVAETPTDSQLGRAGTGTDSDTAGCDAPLAAADRVDAWHSAFAKAGRTLRLDTPAPTAETAFPQSALIQILDVALSNSCRYAGDGASTTVLVRREPGAVTVSVTDDGTGVPAADIARLTERFFRGRGAAAGGSGLGLTIAAALAHRHGATLLLEPADPRGLRLILRMPLAGTAFADAATTRSPAGRGSEPCAR</sequence>
<dbReference type="PANTHER" id="PTHR45436:SF5">
    <property type="entry name" value="SENSOR HISTIDINE KINASE TRCS"/>
    <property type="match status" value="1"/>
</dbReference>
<evidence type="ECO:0000256" key="2">
    <source>
        <dbReference type="ARBA" id="ARBA00004236"/>
    </source>
</evidence>
<dbReference type="InterPro" id="IPR050428">
    <property type="entry name" value="TCS_sensor_his_kinase"/>
</dbReference>
<evidence type="ECO:0000256" key="5">
    <source>
        <dbReference type="ARBA" id="ARBA00022679"/>
    </source>
</evidence>
<feature type="chain" id="PRO_5045797014" description="histidine kinase" evidence="11">
    <location>
        <begin position="22"/>
        <end position="490"/>
    </location>
</feature>
<evidence type="ECO:0000259" key="12">
    <source>
        <dbReference type="PROSITE" id="PS50109"/>
    </source>
</evidence>
<evidence type="ECO:0000256" key="11">
    <source>
        <dbReference type="SAM" id="SignalP"/>
    </source>
</evidence>
<dbReference type="CDD" id="cd00075">
    <property type="entry name" value="HATPase"/>
    <property type="match status" value="1"/>
</dbReference>
<dbReference type="GO" id="GO:0016301">
    <property type="term" value="F:kinase activity"/>
    <property type="evidence" value="ECO:0007669"/>
    <property type="project" value="UniProtKB-KW"/>
</dbReference>
<evidence type="ECO:0000313" key="15">
    <source>
        <dbReference type="Proteomes" id="UP000733379"/>
    </source>
</evidence>
<dbReference type="InterPro" id="IPR005467">
    <property type="entry name" value="His_kinase_dom"/>
</dbReference>
<dbReference type="PROSITE" id="PS50885">
    <property type="entry name" value="HAMP"/>
    <property type="match status" value="1"/>
</dbReference>
<dbReference type="InterPro" id="IPR004358">
    <property type="entry name" value="Sig_transdc_His_kin-like_C"/>
</dbReference>
<gene>
    <name evidence="14" type="ORF">KO481_25505</name>
</gene>
<evidence type="ECO:0000256" key="1">
    <source>
        <dbReference type="ARBA" id="ARBA00000085"/>
    </source>
</evidence>
<keyword evidence="5" id="KW-0808">Transferase</keyword>
<dbReference type="InterPro" id="IPR003661">
    <property type="entry name" value="HisK_dim/P_dom"/>
</dbReference>
<keyword evidence="4" id="KW-0597">Phosphoprotein</keyword>
<keyword evidence="15" id="KW-1185">Reference proteome</keyword>
<evidence type="ECO:0000256" key="4">
    <source>
        <dbReference type="ARBA" id="ARBA00022553"/>
    </source>
</evidence>
<evidence type="ECO:0000256" key="3">
    <source>
        <dbReference type="ARBA" id="ARBA00012438"/>
    </source>
</evidence>
<keyword evidence="6" id="KW-0812">Transmembrane</keyword>
<dbReference type="SUPFAM" id="SSF47384">
    <property type="entry name" value="Homodimeric domain of signal transducing histidine kinase"/>
    <property type="match status" value="1"/>
</dbReference>
<evidence type="ECO:0000259" key="13">
    <source>
        <dbReference type="PROSITE" id="PS50885"/>
    </source>
</evidence>
<dbReference type="InterPro" id="IPR003594">
    <property type="entry name" value="HATPase_dom"/>
</dbReference>
<dbReference type="InterPro" id="IPR003660">
    <property type="entry name" value="HAMP_dom"/>
</dbReference>
<dbReference type="PANTHER" id="PTHR45436">
    <property type="entry name" value="SENSOR HISTIDINE KINASE YKOH"/>
    <property type="match status" value="1"/>
</dbReference>
<accession>A0ABS6B6P6</accession>
<dbReference type="Gene3D" id="3.30.565.10">
    <property type="entry name" value="Histidine kinase-like ATPase, C-terminal domain"/>
    <property type="match status" value="1"/>
</dbReference>
<protein>
    <recommendedName>
        <fullName evidence="3">histidine kinase</fullName>
        <ecNumber evidence="3">2.7.13.3</ecNumber>
    </recommendedName>
</protein>
<dbReference type="Pfam" id="PF02518">
    <property type="entry name" value="HATPase_c"/>
    <property type="match status" value="1"/>
</dbReference>
<dbReference type="RefSeq" id="WP_215920465.1">
    <property type="nucleotide sequence ID" value="NZ_JAHKNI010000009.1"/>
</dbReference>
<comment type="catalytic activity">
    <reaction evidence="1">
        <text>ATP + protein L-histidine = ADP + protein N-phospho-L-histidine.</text>
        <dbReference type="EC" id="2.7.13.3"/>
    </reaction>
</comment>
<feature type="domain" description="Histidine kinase" evidence="12">
    <location>
        <begin position="246"/>
        <end position="468"/>
    </location>
</feature>
<feature type="domain" description="HAMP" evidence="13">
    <location>
        <begin position="179"/>
        <end position="238"/>
    </location>
</feature>
<evidence type="ECO:0000256" key="9">
    <source>
        <dbReference type="ARBA" id="ARBA00023012"/>
    </source>
</evidence>
<keyword evidence="11" id="KW-0732">Signal</keyword>
<proteinExistence type="predicted"/>
<evidence type="ECO:0000256" key="10">
    <source>
        <dbReference type="ARBA" id="ARBA00023136"/>
    </source>
</evidence>
<dbReference type="InterPro" id="IPR036097">
    <property type="entry name" value="HisK_dim/P_sf"/>
</dbReference>
<keyword evidence="9" id="KW-0902">Two-component regulatory system</keyword>